<dbReference type="EMBL" id="QEFC01000052">
    <property type="protein sequence ID" value="KAE9467135.1"/>
    <property type="molecule type" value="Genomic_DNA"/>
</dbReference>
<dbReference type="InterPro" id="IPR012677">
    <property type="entry name" value="Nucleotide-bd_a/b_plait_sf"/>
</dbReference>
<dbReference type="AlphaFoldDB" id="A0A6A4M989"/>
<organism evidence="3 4">
    <name type="scientific">Rhododendron williamsianum</name>
    <dbReference type="NCBI Taxonomy" id="262921"/>
    <lineage>
        <taxon>Eukaryota</taxon>
        <taxon>Viridiplantae</taxon>
        <taxon>Streptophyta</taxon>
        <taxon>Embryophyta</taxon>
        <taxon>Tracheophyta</taxon>
        <taxon>Spermatophyta</taxon>
        <taxon>Magnoliopsida</taxon>
        <taxon>eudicotyledons</taxon>
        <taxon>Gunneridae</taxon>
        <taxon>Pentapetalae</taxon>
        <taxon>asterids</taxon>
        <taxon>Ericales</taxon>
        <taxon>Ericaceae</taxon>
        <taxon>Ericoideae</taxon>
        <taxon>Rhodoreae</taxon>
        <taxon>Rhododendron</taxon>
    </lineage>
</organism>
<dbReference type="InterPro" id="IPR000504">
    <property type="entry name" value="RRM_dom"/>
</dbReference>
<gene>
    <name evidence="3" type="ORF">C3L33_00954</name>
</gene>
<dbReference type="Gene3D" id="3.30.70.330">
    <property type="match status" value="1"/>
</dbReference>
<evidence type="ECO:0000259" key="2">
    <source>
        <dbReference type="Pfam" id="PF00076"/>
    </source>
</evidence>
<keyword evidence="1" id="KW-0694">RNA-binding</keyword>
<evidence type="ECO:0000313" key="3">
    <source>
        <dbReference type="EMBL" id="KAE9467135.1"/>
    </source>
</evidence>
<evidence type="ECO:0000256" key="1">
    <source>
        <dbReference type="ARBA" id="ARBA00022884"/>
    </source>
</evidence>
<proteinExistence type="predicted"/>
<dbReference type="InterPro" id="IPR051229">
    <property type="entry name" value="ALYREF_mRNA_export"/>
</dbReference>
<feature type="domain" description="RRM" evidence="2">
    <location>
        <begin position="27"/>
        <end position="65"/>
    </location>
</feature>
<dbReference type="OrthoDB" id="1049195at2759"/>
<feature type="non-terminal residue" evidence="3">
    <location>
        <position position="1"/>
    </location>
</feature>
<dbReference type="SUPFAM" id="SSF54928">
    <property type="entry name" value="RNA-binding domain, RBD"/>
    <property type="match status" value="1"/>
</dbReference>
<name>A0A6A4M989_9ERIC</name>
<dbReference type="GO" id="GO:0003729">
    <property type="term" value="F:mRNA binding"/>
    <property type="evidence" value="ECO:0007669"/>
    <property type="project" value="TreeGrafter"/>
</dbReference>
<dbReference type="GO" id="GO:0006406">
    <property type="term" value="P:mRNA export from nucleus"/>
    <property type="evidence" value="ECO:0007669"/>
    <property type="project" value="TreeGrafter"/>
</dbReference>
<dbReference type="PANTHER" id="PTHR19965">
    <property type="entry name" value="RNA AND EXPORT FACTOR BINDING PROTEIN"/>
    <property type="match status" value="1"/>
</dbReference>
<sequence length="171" mass="19319">MYGWVKMAQVQQLIAIGGAGAESGTKLYVSNLEYGVSNEDIKVLFSEVGLLKRHSIHYDRMEDQRFNNVLLDGKPMKIELVGVNIVTHATMVPSSNYQWHIRTLPERWFWKKPLWEGDGIDVAAAAKDLGRDVEEATTTARSSRPSLFCAVIGVVLAIRWFYDEASLEEQM</sequence>
<dbReference type="InterPro" id="IPR035979">
    <property type="entry name" value="RBD_domain_sf"/>
</dbReference>
<reference evidence="3 4" key="1">
    <citation type="journal article" date="2019" name="Genome Biol. Evol.">
        <title>The Rhododendron genome and chromosomal organization provide insight into shared whole-genome duplications across the heath family (Ericaceae).</title>
        <authorList>
            <person name="Soza V.L."/>
            <person name="Lindsley D."/>
            <person name="Waalkes A."/>
            <person name="Ramage E."/>
            <person name="Patwardhan R.P."/>
            <person name="Burton J.N."/>
            <person name="Adey A."/>
            <person name="Kumar A."/>
            <person name="Qiu R."/>
            <person name="Shendure J."/>
            <person name="Hall B."/>
        </authorList>
    </citation>
    <scope>NUCLEOTIDE SEQUENCE [LARGE SCALE GENOMIC DNA]</scope>
    <source>
        <strain evidence="3">RSF 1966-606</strain>
    </source>
</reference>
<keyword evidence="4" id="KW-1185">Reference proteome</keyword>
<dbReference type="Proteomes" id="UP000428333">
    <property type="component" value="Linkage Group LG01"/>
</dbReference>
<evidence type="ECO:0000313" key="4">
    <source>
        <dbReference type="Proteomes" id="UP000428333"/>
    </source>
</evidence>
<protein>
    <recommendedName>
        <fullName evidence="2">RRM domain-containing protein</fullName>
    </recommendedName>
</protein>
<accession>A0A6A4M989</accession>
<dbReference type="Pfam" id="PF00076">
    <property type="entry name" value="RRM_1"/>
    <property type="match status" value="1"/>
</dbReference>
<dbReference type="GO" id="GO:0005634">
    <property type="term" value="C:nucleus"/>
    <property type="evidence" value="ECO:0007669"/>
    <property type="project" value="TreeGrafter"/>
</dbReference>
<comment type="caution">
    <text evidence="3">The sequence shown here is derived from an EMBL/GenBank/DDBJ whole genome shotgun (WGS) entry which is preliminary data.</text>
</comment>
<dbReference type="PANTHER" id="PTHR19965:SF35">
    <property type="entry name" value="RNA ANNEALING PROTEIN YRA1"/>
    <property type="match status" value="1"/>
</dbReference>